<dbReference type="NCBIfam" id="TIGR02167">
    <property type="entry name" value="Liste_lipo_26"/>
    <property type="match status" value="3"/>
</dbReference>
<name>A0A6J5P9A8_9CAUD</name>
<accession>A0A6J5P9A8</accession>
<dbReference type="EMBL" id="LR796701">
    <property type="protein sequence ID" value="CAB4160573.1"/>
    <property type="molecule type" value="Genomic_DNA"/>
</dbReference>
<evidence type="ECO:0000313" key="2">
    <source>
        <dbReference type="EMBL" id="CAB4160573.1"/>
    </source>
</evidence>
<dbReference type="InterPro" id="IPR005046">
    <property type="entry name" value="DUF285"/>
</dbReference>
<proteinExistence type="predicted"/>
<dbReference type="EMBL" id="LR796796">
    <property type="protein sequence ID" value="CAB4165991.1"/>
    <property type="molecule type" value="Genomic_DNA"/>
</dbReference>
<organism evidence="3">
    <name type="scientific">uncultured Caudovirales phage</name>
    <dbReference type="NCBI Taxonomy" id="2100421"/>
    <lineage>
        <taxon>Viruses</taxon>
        <taxon>Duplodnaviria</taxon>
        <taxon>Heunggongvirae</taxon>
        <taxon>Uroviricota</taxon>
        <taxon>Caudoviricetes</taxon>
        <taxon>Peduoviridae</taxon>
        <taxon>Maltschvirus</taxon>
        <taxon>Maltschvirus maltsch</taxon>
    </lineage>
</organism>
<evidence type="ECO:0000313" key="3">
    <source>
        <dbReference type="EMBL" id="CAB4165991.1"/>
    </source>
</evidence>
<dbReference type="Pfam" id="PF03382">
    <property type="entry name" value="DUF285"/>
    <property type="match status" value="1"/>
</dbReference>
<protein>
    <submittedName>
        <fullName evidence="3">Bacterial surface protein 26-residue repeat</fullName>
    </submittedName>
</protein>
<dbReference type="InterPro" id="IPR011889">
    <property type="entry name" value="Liste_lipo_26"/>
</dbReference>
<gene>
    <name evidence="1" type="ORF">UFOVP322_7</name>
    <name evidence="2" type="ORF">UFOVP771_5</name>
    <name evidence="3" type="ORF">UFOVP850_5</name>
</gene>
<dbReference type="EMBL" id="LR796330">
    <property type="protein sequence ID" value="CAB4137055.1"/>
    <property type="molecule type" value="Genomic_DNA"/>
</dbReference>
<reference evidence="3" key="1">
    <citation type="submission" date="2020-04" db="EMBL/GenBank/DDBJ databases">
        <authorList>
            <person name="Chiriac C."/>
            <person name="Salcher M."/>
            <person name="Ghai R."/>
            <person name="Kavagutti S V."/>
        </authorList>
    </citation>
    <scope>NUCLEOTIDE SEQUENCE</scope>
</reference>
<evidence type="ECO:0000313" key="1">
    <source>
        <dbReference type="EMBL" id="CAB4137055.1"/>
    </source>
</evidence>
<sequence>MAIVTFQAKLYTGIRCLCVDKNIRANLSSAFTVGNYDIDFPPRPGNPSGDVPDLDVNGNPIIYPNIYPWRLRKATADLQCSPAITLVDQKLVTVGSGNTVNDGYFVTGQTYKIKVLGNTDWNSVAGTEDVTYQVGSEFTAQNNGQVPVANENQPLSNPTPRTGIAHLASWTIRSTLTCQFPTYIEIDVEKLGLPEGTDCIVYFEEGFLLEDKGNLLPSGGYEYPNAVQGAPSPRIDNFIQFRTPWYGLSFMTATFNRVFLPTRIKQLSATFPQALGSVTFRIRYNRGNLASLFFPIFTMTPTARKTARAVADLISRVDNGFENWNPETGGLINYRTRYFTSNNNIVSAVSNTGMRIRYGVTDLTAPATISASGDRSIGPITASITSSATMITNAVKITNMVETEPVISSLSATITKTTGVLTQNLQVISSLSGDGSVPMVFTWTTTSNNQRRALPVYFGNINAKVTWGDGTTTTHTSSGPAPNYAAGYTNTNSGIGHTYATPGTYTVTISGTIQNWGFTSSSQWGDIRDFNTHYNSIVLGLKVISWGYIGLETLVGAHTNILYQSAASRAVPSRIPPTVKDLSWMFYHSYADTPAADWSNNNIANWDVSNVENMTSMFYRCRGGFNTNLGSWNTANVTNMSSMFYFTSEFQGLGIENWNTGNVTNMSNMFYQSQSFNRNINNWNVSKVTNFYGMFAYAYSSLPGYTYSNTGYNQSLSKWDVSSATNMELMLYTGFNTYHGDLTYWCVSNIASEPPNFALSSSAVGGGFKPYWGTCPGTRPIVSSVTVDDSTTVEGQTITLTVNVSNVSNATLYYRVNFDYTGNWEYPNNFGSSNYDPDAGAEPDDLNIFTGSISIVNGVGTLTINIADNFTDIYPEPTEYFRVDILSRPVYVTPTSINDFVLGSSPVISIAP</sequence>